<feature type="domain" description="HTH marR-type" evidence="1">
    <location>
        <begin position="26"/>
        <end position="159"/>
    </location>
</feature>
<name>A0A3S0ZDY3_9BURK</name>
<evidence type="ECO:0000259" key="1">
    <source>
        <dbReference type="PROSITE" id="PS50995"/>
    </source>
</evidence>
<keyword evidence="2" id="KW-0238">DNA-binding</keyword>
<dbReference type="OrthoDB" id="9806864at2"/>
<dbReference type="InterPro" id="IPR036390">
    <property type="entry name" value="WH_DNA-bd_sf"/>
</dbReference>
<comment type="caution">
    <text evidence="3">The sequence shown here is derived from an EMBL/GenBank/DDBJ whole genome shotgun (WGS) entry which is preliminary data.</text>
</comment>
<dbReference type="Gene3D" id="1.10.10.10">
    <property type="entry name" value="Winged helix-like DNA-binding domain superfamily/Winged helix DNA-binding domain"/>
    <property type="match status" value="1"/>
</dbReference>
<evidence type="ECO:0000313" key="5">
    <source>
        <dbReference type="Proteomes" id="UP000524450"/>
    </source>
</evidence>
<dbReference type="PANTHER" id="PTHR33164:SF95">
    <property type="entry name" value="TRANSCRIPTIONAL REGULATOR"/>
    <property type="match status" value="1"/>
</dbReference>
<protein>
    <submittedName>
        <fullName evidence="2 3">MarR family transcriptional regulator</fullName>
    </submittedName>
</protein>
<evidence type="ECO:0000313" key="4">
    <source>
        <dbReference type="Proteomes" id="UP000281118"/>
    </source>
</evidence>
<dbReference type="Proteomes" id="UP000524450">
    <property type="component" value="Unassembled WGS sequence"/>
</dbReference>
<sequence length="163" mass="17637">MPGMPKNRSNPVDATPAGRLVEASLHHVLGYQLAQATIVTGAVFAERVGTPFDLRPVEFTVLCLIHENPDVSAARLAKALAVTAPNIAAWLERLERRELIRRTPHATDRRAQHLRTTPTGATLASSATRSVIEGEQLALGNLSKGEQMILIELLHKVAVSRSA</sequence>
<organism evidence="3 4">
    <name type="scientific">Variovorax guangxiensis</name>
    <dbReference type="NCBI Taxonomy" id="1775474"/>
    <lineage>
        <taxon>Bacteria</taxon>
        <taxon>Pseudomonadati</taxon>
        <taxon>Pseudomonadota</taxon>
        <taxon>Betaproteobacteria</taxon>
        <taxon>Burkholderiales</taxon>
        <taxon>Comamonadaceae</taxon>
        <taxon>Variovorax</taxon>
    </lineage>
</organism>
<dbReference type="Proteomes" id="UP000281118">
    <property type="component" value="Unassembled WGS sequence"/>
</dbReference>
<proteinExistence type="predicted"/>
<dbReference type="PROSITE" id="PS50995">
    <property type="entry name" value="HTH_MARR_2"/>
    <property type="match status" value="1"/>
</dbReference>
<accession>A0A3S0ZDY3</accession>
<gene>
    <name evidence="3" type="ORF">EJP67_11045</name>
    <name evidence="2" type="ORF">GGD71_005066</name>
</gene>
<dbReference type="SUPFAM" id="SSF46785">
    <property type="entry name" value="Winged helix' DNA-binding domain"/>
    <property type="match status" value="1"/>
</dbReference>
<dbReference type="GO" id="GO:0003677">
    <property type="term" value="F:DNA binding"/>
    <property type="evidence" value="ECO:0007669"/>
    <property type="project" value="UniProtKB-KW"/>
</dbReference>
<evidence type="ECO:0000313" key="3">
    <source>
        <dbReference type="EMBL" id="RUR67590.1"/>
    </source>
</evidence>
<evidence type="ECO:0000313" key="2">
    <source>
        <dbReference type="EMBL" id="MBB4224273.1"/>
    </source>
</evidence>
<reference evidence="3 4" key="1">
    <citation type="submission" date="2018-12" db="EMBL/GenBank/DDBJ databases">
        <title>The genome sequences of Variovorax guangxiensis DSM 27352.</title>
        <authorList>
            <person name="Gao J."/>
            <person name="Sun J."/>
        </authorList>
    </citation>
    <scope>NUCLEOTIDE SEQUENCE [LARGE SCALE GENOMIC DNA]</scope>
    <source>
        <strain evidence="3 4">DSM 27352</strain>
    </source>
</reference>
<dbReference type="GO" id="GO:0003700">
    <property type="term" value="F:DNA-binding transcription factor activity"/>
    <property type="evidence" value="ECO:0007669"/>
    <property type="project" value="InterPro"/>
</dbReference>
<dbReference type="InterPro" id="IPR036388">
    <property type="entry name" value="WH-like_DNA-bd_sf"/>
</dbReference>
<dbReference type="Pfam" id="PF01047">
    <property type="entry name" value="MarR"/>
    <property type="match status" value="1"/>
</dbReference>
<dbReference type="EMBL" id="RXFT01000004">
    <property type="protein sequence ID" value="RUR67590.1"/>
    <property type="molecule type" value="Genomic_DNA"/>
</dbReference>
<dbReference type="PRINTS" id="PR00598">
    <property type="entry name" value="HTHMARR"/>
</dbReference>
<dbReference type="PANTHER" id="PTHR33164">
    <property type="entry name" value="TRANSCRIPTIONAL REGULATOR, MARR FAMILY"/>
    <property type="match status" value="1"/>
</dbReference>
<dbReference type="SMART" id="SM00347">
    <property type="entry name" value="HTH_MARR"/>
    <property type="match status" value="1"/>
</dbReference>
<dbReference type="InterPro" id="IPR039422">
    <property type="entry name" value="MarR/SlyA-like"/>
</dbReference>
<reference evidence="2 5" key="2">
    <citation type="submission" date="2020-08" db="EMBL/GenBank/DDBJ databases">
        <title>Genomic Encyclopedia of Type Strains, Phase IV (KMG-V): Genome sequencing to study the core and pangenomes of soil and plant-associated prokaryotes.</title>
        <authorList>
            <person name="Whitman W."/>
        </authorList>
    </citation>
    <scope>NUCLEOTIDE SEQUENCE [LARGE SCALE GENOMIC DNA]</scope>
    <source>
        <strain evidence="2 5">34/80</strain>
    </source>
</reference>
<dbReference type="GO" id="GO:0006950">
    <property type="term" value="P:response to stress"/>
    <property type="evidence" value="ECO:0007669"/>
    <property type="project" value="TreeGrafter"/>
</dbReference>
<dbReference type="AlphaFoldDB" id="A0A3S0ZDY3"/>
<dbReference type="RefSeq" id="WP_126021761.1">
    <property type="nucleotide sequence ID" value="NZ_JACIFZ010000007.1"/>
</dbReference>
<dbReference type="InterPro" id="IPR000835">
    <property type="entry name" value="HTH_MarR-typ"/>
</dbReference>
<dbReference type="EMBL" id="JACIFZ010000007">
    <property type="protein sequence ID" value="MBB4224273.1"/>
    <property type="molecule type" value="Genomic_DNA"/>
</dbReference>